<feature type="region of interest" description="Disordered" evidence="1">
    <location>
        <begin position="94"/>
        <end position="118"/>
    </location>
</feature>
<evidence type="ECO:0000313" key="3">
    <source>
        <dbReference type="EMBL" id="QDT65500.1"/>
    </source>
</evidence>
<dbReference type="Proteomes" id="UP000319976">
    <property type="component" value="Chromosome"/>
</dbReference>
<reference evidence="3 4" key="1">
    <citation type="submission" date="2019-02" db="EMBL/GenBank/DDBJ databases">
        <title>Deep-cultivation of Planctomycetes and their phenomic and genomic characterization uncovers novel biology.</title>
        <authorList>
            <person name="Wiegand S."/>
            <person name="Jogler M."/>
            <person name="Boedeker C."/>
            <person name="Pinto D."/>
            <person name="Vollmers J."/>
            <person name="Rivas-Marin E."/>
            <person name="Kohn T."/>
            <person name="Peeters S.H."/>
            <person name="Heuer A."/>
            <person name="Rast P."/>
            <person name="Oberbeckmann S."/>
            <person name="Bunk B."/>
            <person name="Jeske O."/>
            <person name="Meyerdierks A."/>
            <person name="Storesund J.E."/>
            <person name="Kallscheuer N."/>
            <person name="Luecker S."/>
            <person name="Lage O.M."/>
            <person name="Pohl T."/>
            <person name="Merkel B.J."/>
            <person name="Hornburger P."/>
            <person name="Mueller R.-W."/>
            <person name="Bruemmer F."/>
            <person name="Labrenz M."/>
            <person name="Spormann A.M."/>
            <person name="Op den Camp H."/>
            <person name="Overmann J."/>
            <person name="Amann R."/>
            <person name="Jetten M.S.M."/>
            <person name="Mascher T."/>
            <person name="Medema M.H."/>
            <person name="Devos D.P."/>
            <person name="Kaster A.-K."/>
            <person name="Ovreas L."/>
            <person name="Rohde M."/>
            <person name="Galperin M.Y."/>
            <person name="Jogler C."/>
        </authorList>
    </citation>
    <scope>NUCLEOTIDE SEQUENCE [LARGE SCALE GENOMIC DNA]</scope>
    <source>
        <strain evidence="3 4">V22</strain>
    </source>
</reference>
<feature type="signal peptide" evidence="2">
    <location>
        <begin position="1"/>
        <end position="31"/>
    </location>
</feature>
<protein>
    <recommendedName>
        <fullName evidence="5">Cytochrome c domain-containing protein</fullName>
    </recommendedName>
</protein>
<organism evidence="3 4">
    <name type="scientific">Calycomorphotria hydatis</name>
    <dbReference type="NCBI Taxonomy" id="2528027"/>
    <lineage>
        <taxon>Bacteria</taxon>
        <taxon>Pseudomonadati</taxon>
        <taxon>Planctomycetota</taxon>
        <taxon>Planctomycetia</taxon>
        <taxon>Planctomycetales</taxon>
        <taxon>Planctomycetaceae</taxon>
        <taxon>Calycomorphotria</taxon>
    </lineage>
</organism>
<dbReference type="RefSeq" id="WP_145263556.1">
    <property type="nucleotide sequence ID" value="NZ_CP036316.1"/>
</dbReference>
<evidence type="ECO:0000313" key="4">
    <source>
        <dbReference type="Proteomes" id="UP000319976"/>
    </source>
</evidence>
<proteinExistence type="predicted"/>
<sequence length="118" mass="13052" precursor="true">MPSTRFIQFALCLAVYMLGAAFILNASSAEARPNYLKAFNTKYGELSEEVKNTKCFVCHESNKKVRNHYGEAFGGQLTEHVVRDEAKIDQALTKAESMPSSVEGKTFGDLISEGKLPE</sequence>
<evidence type="ECO:0000256" key="2">
    <source>
        <dbReference type="SAM" id="SignalP"/>
    </source>
</evidence>
<feature type="chain" id="PRO_5022035499" description="Cytochrome c domain-containing protein" evidence="2">
    <location>
        <begin position="32"/>
        <end position="118"/>
    </location>
</feature>
<gene>
    <name evidence="3" type="ORF">V22_27540</name>
</gene>
<name>A0A517TAV8_9PLAN</name>
<dbReference type="AlphaFoldDB" id="A0A517TAV8"/>
<accession>A0A517TAV8</accession>
<keyword evidence="2" id="KW-0732">Signal</keyword>
<evidence type="ECO:0008006" key="5">
    <source>
        <dbReference type="Google" id="ProtNLM"/>
    </source>
</evidence>
<dbReference type="EMBL" id="CP036316">
    <property type="protein sequence ID" value="QDT65500.1"/>
    <property type="molecule type" value="Genomic_DNA"/>
</dbReference>
<dbReference type="OrthoDB" id="285855at2"/>
<dbReference type="KEGG" id="chya:V22_27540"/>
<keyword evidence="4" id="KW-1185">Reference proteome</keyword>
<evidence type="ECO:0000256" key="1">
    <source>
        <dbReference type="SAM" id="MobiDB-lite"/>
    </source>
</evidence>